<reference evidence="1 2" key="2">
    <citation type="journal article" date="2022" name="Mol. Ecol. Resour.">
        <title>The genomes of chicory, endive, great burdock and yacon provide insights into Asteraceae paleo-polyploidization history and plant inulin production.</title>
        <authorList>
            <person name="Fan W."/>
            <person name="Wang S."/>
            <person name="Wang H."/>
            <person name="Wang A."/>
            <person name="Jiang F."/>
            <person name="Liu H."/>
            <person name="Zhao H."/>
            <person name="Xu D."/>
            <person name="Zhang Y."/>
        </authorList>
    </citation>
    <scope>NUCLEOTIDE SEQUENCE [LARGE SCALE GENOMIC DNA]</scope>
    <source>
        <strain evidence="2">cv. Punajuju</strain>
        <tissue evidence="1">Leaves</tissue>
    </source>
</reference>
<evidence type="ECO:0000313" key="2">
    <source>
        <dbReference type="Proteomes" id="UP001055811"/>
    </source>
</evidence>
<protein>
    <submittedName>
        <fullName evidence="1">Uncharacterized protein</fullName>
    </submittedName>
</protein>
<accession>A0ACB9CS76</accession>
<gene>
    <name evidence="1" type="ORF">L2E82_27159</name>
</gene>
<organism evidence="1 2">
    <name type="scientific">Cichorium intybus</name>
    <name type="common">Chicory</name>
    <dbReference type="NCBI Taxonomy" id="13427"/>
    <lineage>
        <taxon>Eukaryota</taxon>
        <taxon>Viridiplantae</taxon>
        <taxon>Streptophyta</taxon>
        <taxon>Embryophyta</taxon>
        <taxon>Tracheophyta</taxon>
        <taxon>Spermatophyta</taxon>
        <taxon>Magnoliopsida</taxon>
        <taxon>eudicotyledons</taxon>
        <taxon>Gunneridae</taxon>
        <taxon>Pentapetalae</taxon>
        <taxon>asterids</taxon>
        <taxon>campanulids</taxon>
        <taxon>Asterales</taxon>
        <taxon>Asteraceae</taxon>
        <taxon>Cichorioideae</taxon>
        <taxon>Cichorieae</taxon>
        <taxon>Cichoriinae</taxon>
        <taxon>Cichorium</taxon>
    </lineage>
</organism>
<keyword evidence="2" id="KW-1185">Reference proteome</keyword>
<evidence type="ECO:0000313" key="1">
    <source>
        <dbReference type="EMBL" id="KAI3737164.1"/>
    </source>
</evidence>
<sequence length="267" mass="31132">MWIEDYQNRRMTQAELNDFHSVDRELYATLVYDLWRDPIEAIQMMAIWIWLERVSMVFPDLTRRILTLPFHLIDKLGDEALLCWSCIDNVRLLFSASVNDFPLTTILLKKEMPLDFLRKFREFSITGINEVITIVCANCFKDIWDGAIARNAHVDFLQCMASSLEPVTPAKTMKIQPDDRTLFVTFSRGYPVAEWEVREFFYGLFGECIESFYMQEVAAGEHALFAKIVLNHLSYIHAVLSGGTKAKFTINGKHVWMRKFIPRDQRG</sequence>
<dbReference type="EMBL" id="CM042013">
    <property type="protein sequence ID" value="KAI3737164.1"/>
    <property type="molecule type" value="Genomic_DNA"/>
</dbReference>
<comment type="caution">
    <text evidence="1">The sequence shown here is derived from an EMBL/GenBank/DDBJ whole genome shotgun (WGS) entry which is preliminary data.</text>
</comment>
<dbReference type="Proteomes" id="UP001055811">
    <property type="component" value="Linkage Group LG05"/>
</dbReference>
<proteinExistence type="predicted"/>
<reference evidence="2" key="1">
    <citation type="journal article" date="2022" name="Mol. Ecol. Resour.">
        <title>The genomes of chicory, endive, great burdock and yacon provide insights into Asteraceae palaeo-polyploidization history and plant inulin production.</title>
        <authorList>
            <person name="Fan W."/>
            <person name="Wang S."/>
            <person name="Wang H."/>
            <person name="Wang A."/>
            <person name="Jiang F."/>
            <person name="Liu H."/>
            <person name="Zhao H."/>
            <person name="Xu D."/>
            <person name="Zhang Y."/>
        </authorList>
    </citation>
    <scope>NUCLEOTIDE SEQUENCE [LARGE SCALE GENOMIC DNA]</scope>
    <source>
        <strain evidence="2">cv. Punajuju</strain>
    </source>
</reference>
<name>A0ACB9CS76_CICIN</name>